<evidence type="ECO:0000256" key="6">
    <source>
        <dbReference type="ARBA" id="ARBA00036735"/>
    </source>
</evidence>
<dbReference type="RefSeq" id="XP_013899928.1">
    <property type="nucleotide sequence ID" value="XM_014044474.1"/>
</dbReference>
<sequence>MPTLNIITNVPGNAVDNSDTLKALSKAVADSVGKPEQWVMVSLTTDKPMCYGGSEAPCAYGELLSIGAIGGEKNKAISGAVAAVLKARAGVDPSRFYLRFTDSARSDFGWNGSTF</sequence>
<dbReference type="GO" id="GO:0005125">
    <property type="term" value="F:cytokine activity"/>
    <property type="evidence" value="ECO:0007669"/>
    <property type="project" value="UniProtKB-KW"/>
</dbReference>
<protein>
    <recommendedName>
        <fullName evidence="12">L-dopachrome isomerase</fullName>
        <ecNumber evidence="9">5.3.2.1</ecNumber>
        <ecNumber evidence="8">5.3.3.12</ecNumber>
    </recommendedName>
    <alternativeName>
        <fullName evidence="10">L-dopachrome tautomerase</fullName>
    </alternativeName>
    <alternativeName>
        <fullName evidence="11">Phenylpyruvate tautomerase</fullName>
    </alternativeName>
</protein>
<organism evidence="13 14">
    <name type="scientific">Monoraphidium neglectum</name>
    <dbReference type="NCBI Taxonomy" id="145388"/>
    <lineage>
        <taxon>Eukaryota</taxon>
        <taxon>Viridiplantae</taxon>
        <taxon>Chlorophyta</taxon>
        <taxon>core chlorophytes</taxon>
        <taxon>Chlorophyceae</taxon>
        <taxon>CS clade</taxon>
        <taxon>Sphaeropleales</taxon>
        <taxon>Selenastraceae</taxon>
        <taxon>Monoraphidium</taxon>
    </lineage>
</organism>
<evidence type="ECO:0000256" key="11">
    <source>
        <dbReference type="ARBA" id="ARBA00041912"/>
    </source>
</evidence>
<evidence type="ECO:0000256" key="12">
    <source>
        <dbReference type="ARBA" id="ARBA00042730"/>
    </source>
</evidence>
<evidence type="ECO:0000256" key="5">
    <source>
        <dbReference type="ARBA" id="ARBA00023235"/>
    </source>
</evidence>
<dbReference type="STRING" id="145388.A0A0D2L0F6"/>
<dbReference type="PANTHER" id="PTHR11954">
    <property type="entry name" value="D-DOPACHROME DECARBOXYLASE"/>
    <property type="match status" value="1"/>
</dbReference>
<gene>
    <name evidence="13" type="ORF">MNEG_7054</name>
</gene>
<evidence type="ECO:0000256" key="10">
    <source>
        <dbReference type="ARBA" id="ARBA00041631"/>
    </source>
</evidence>
<evidence type="ECO:0000256" key="9">
    <source>
        <dbReference type="ARBA" id="ARBA00039086"/>
    </source>
</evidence>
<keyword evidence="3" id="KW-0202">Cytokine</keyword>
<dbReference type="InterPro" id="IPR001398">
    <property type="entry name" value="Macrophage_inhib_fac"/>
</dbReference>
<dbReference type="GO" id="GO:0004167">
    <property type="term" value="F:dopachrome isomerase activity"/>
    <property type="evidence" value="ECO:0007669"/>
    <property type="project" value="UniProtKB-EC"/>
</dbReference>
<comment type="similarity">
    <text evidence="2">Belongs to the MIF family.</text>
</comment>
<evidence type="ECO:0000256" key="2">
    <source>
        <dbReference type="ARBA" id="ARBA00005851"/>
    </source>
</evidence>
<comment type="catalytic activity">
    <reaction evidence="7">
        <text>L-dopachrome = 5,6-dihydroxyindole-2-carboxylate</text>
        <dbReference type="Rhea" id="RHEA:13041"/>
        <dbReference type="ChEBI" id="CHEBI:16875"/>
        <dbReference type="ChEBI" id="CHEBI:57509"/>
        <dbReference type="EC" id="5.3.3.12"/>
    </reaction>
</comment>
<evidence type="ECO:0000256" key="1">
    <source>
        <dbReference type="ARBA" id="ARBA00004613"/>
    </source>
</evidence>
<dbReference type="OrthoDB" id="255819at2759"/>
<evidence type="ECO:0000256" key="3">
    <source>
        <dbReference type="ARBA" id="ARBA00022514"/>
    </source>
</evidence>
<keyword evidence="5" id="KW-0413">Isomerase</keyword>
<dbReference type="GeneID" id="25739930"/>
<evidence type="ECO:0000256" key="8">
    <source>
        <dbReference type="ARBA" id="ARBA00038932"/>
    </source>
</evidence>
<comment type="subcellular location">
    <subcellularLocation>
        <location evidence="1">Secreted</location>
    </subcellularLocation>
</comment>
<dbReference type="Proteomes" id="UP000054498">
    <property type="component" value="Unassembled WGS sequence"/>
</dbReference>
<dbReference type="EMBL" id="KK101432">
    <property type="protein sequence ID" value="KIZ00909.1"/>
    <property type="molecule type" value="Genomic_DNA"/>
</dbReference>
<reference evidence="13 14" key="1">
    <citation type="journal article" date="2013" name="BMC Genomics">
        <title>Reconstruction of the lipid metabolism for the microalga Monoraphidium neglectum from its genome sequence reveals characteristics suitable for biofuel production.</title>
        <authorList>
            <person name="Bogen C."/>
            <person name="Al-Dilaimi A."/>
            <person name="Albersmeier A."/>
            <person name="Wichmann J."/>
            <person name="Grundmann M."/>
            <person name="Rupp O."/>
            <person name="Lauersen K.J."/>
            <person name="Blifernez-Klassen O."/>
            <person name="Kalinowski J."/>
            <person name="Goesmann A."/>
            <person name="Mussgnug J.H."/>
            <person name="Kruse O."/>
        </authorList>
    </citation>
    <scope>NUCLEOTIDE SEQUENCE [LARGE SCALE GENOMIC DNA]</scope>
    <source>
        <strain evidence="13 14">SAG 48.87</strain>
    </source>
</reference>
<proteinExistence type="inferred from homology"/>
<evidence type="ECO:0000313" key="14">
    <source>
        <dbReference type="Proteomes" id="UP000054498"/>
    </source>
</evidence>
<dbReference type="Gene3D" id="3.30.429.10">
    <property type="entry name" value="Macrophage Migration Inhibitory Factor"/>
    <property type="match status" value="1"/>
</dbReference>
<dbReference type="AlphaFoldDB" id="A0A0D2L0F6"/>
<dbReference type="KEGG" id="mng:MNEG_7054"/>
<dbReference type="PANTHER" id="PTHR11954:SF6">
    <property type="entry name" value="MACROPHAGE MIGRATION INHIBITORY FACTOR"/>
    <property type="match status" value="1"/>
</dbReference>
<evidence type="ECO:0000313" key="13">
    <source>
        <dbReference type="EMBL" id="KIZ00909.1"/>
    </source>
</evidence>
<comment type="catalytic activity">
    <reaction evidence="6">
        <text>3-phenylpyruvate = enol-phenylpyruvate</text>
        <dbReference type="Rhea" id="RHEA:17097"/>
        <dbReference type="ChEBI" id="CHEBI:16815"/>
        <dbReference type="ChEBI" id="CHEBI:18005"/>
        <dbReference type="EC" id="5.3.2.1"/>
    </reaction>
</comment>
<dbReference type="GO" id="GO:0050178">
    <property type="term" value="F:phenylpyruvate tautomerase activity"/>
    <property type="evidence" value="ECO:0007669"/>
    <property type="project" value="UniProtKB-EC"/>
</dbReference>
<accession>A0A0D2L0F6</accession>
<evidence type="ECO:0000256" key="4">
    <source>
        <dbReference type="ARBA" id="ARBA00022525"/>
    </source>
</evidence>
<evidence type="ECO:0000256" key="7">
    <source>
        <dbReference type="ARBA" id="ARBA00036823"/>
    </source>
</evidence>
<name>A0A0D2L0F6_9CHLO</name>
<dbReference type="GO" id="GO:0005615">
    <property type="term" value="C:extracellular space"/>
    <property type="evidence" value="ECO:0007669"/>
    <property type="project" value="UniProtKB-KW"/>
</dbReference>
<keyword evidence="4" id="KW-0964">Secreted</keyword>
<dbReference type="EC" id="5.3.2.1" evidence="9"/>
<dbReference type="SUPFAM" id="SSF55331">
    <property type="entry name" value="Tautomerase/MIF"/>
    <property type="match status" value="1"/>
</dbReference>
<dbReference type="InterPro" id="IPR014347">
    <property type="entry name" value="Tautomerase/MIF_sf"/>
</dbReference>
<dbReference type="Pfam" id="PF01187">
    <property type="entry name" value="MIF"/>
    <property type="match status" value="1"/>
</dbReference>
<keyword evidence="14" id="KW-1185">Reference proteome</keyword>
<dbReference type="EC" id="5.3.3.12" evidence="8"/>